<evidence type="ECO:0000256" key="4">
    <source>
        <dbReference type="ARBA" id="ARBA00022989"/>
    </source>
</evidence>
<dbReference type="PANTHER" id="PTHR46730:SF4">
    <property type="entry name" value="POLYCYSTIC KIDNEY DISEASE PROTEIN 1-LIKE 1"/>
    <property type="match status" value="1"/>
</dbReference>
<evidence type="ECO:0000256" key="6">
    <source>
        <dbReference type="SAM" id="SignalP"/>
    </source>
</evidence>
<evidence type="ECO:0000256" key="3">
    <source>
        <dbReference type="ARBA" id="ARBA00022737"/>
    </source>
</evidence>
<feature type="chain" id="PRO_5046618789" evidence="6">
    <location>
        <begin position="21"/>
        <end position="589"/>
    </location>
</feature>
<proteinExistence type="predicted"/>
<dbReference type="Pfam" id="PF16820">
    <property type="entry name" value="PKD_3"/>
    <property type="match status" value="2"/>
</dbReference>
<protein>
    <submittedName>
        <fullName evidence="8">Cell surface protein</fullName>
    </submittedName>
</protein>
<keyword evidence="3" id="KW-0677">Repeat</keyword>
<keyword evidence="4" id="KW-1133">Transmembrane helix</keyword>
<evidence type="ECO:0000256" key="5">
    <source>
        <dbReference type="ARBA" id="ARBA00023136"/>
    </source>
</evidence>
<comment type="subcellular location">
    <subcellularLocation>
        <location evidence="1">Membrane</location>
    </subcellularLocation>
</comment>
<evidence type="ECO:0000256" key="1">
    <source>
        <dbReference type="ARBA" id="ARBA00004370"/>
    </source>
</evidence>
<dbReference type="Proteomes" id="UP000636891">
    <property type="component" value="Unassembled WGS sequence"/>
</dbReference>
<sequence>MKNMYQTSWLCLLLGCILFAACSKDDVNDALAPKITLSSSTSIYTGKVNRDIVLEATVEHGDGGIYSWKQDGKIICTQPVCIFRSDKTGEYYVTLRVDTKNGYAEKEMRVDVLEMAPPVISLAVPEGGIVTYVNTELTLSPDVQNSEGATYQWYIDNEKAGTDKDQVFTKTETGDYQVKLVATNEDGTTEYETIVRVEESPTLRIETTDPVSHIKSAPRTVMEGRSVFLKPIIVNAVDPTYSWSVDDIEQEGVTTPYFNFTPAEQKEYTVKLTVTNHTPQVRSVFSRNLTQSESNTASATIQVNCVGTDNEMNRFRPYAGTERFTVMEFVAAPGQFVNAGYEATTYEEANAYAQKRLNEGNYVSLGGFGGYLTVYCSHSIVSSNGDYDFCVFGNPFDGSSEPGIVYVMQDENGDGLPNDTWYEVKGSETGKPETIQDYAITYYRSEKSAIRWSDNQGNNGSMGFINHGTSSMYPKWIRPNSYTLRGTRLEPRTVQEGGIWKNKSFDWGYVDNYSTTDLITTKNPMTQQTASGNRIRISDAITPDGKPANLKYIDFIKVHTALNVSAGALGENSTEVFGYASLDPEAAIQ</sequence>
<evidence type="ECO:0000256" key="2">
    <source>
        <dbReference type="ARBA" id="ARBA00022692"/>
    </source>
</evidence>
<evidence type="ECO:0000313" key="9">
    <source>
        <dbReference type="Proteomes" id="UP000636891"/>
    </source>
</evidence>
<name>A0ABR7CPY7_9BACT</name>
<keyword evidence="2" id="KW-0812">Transmembrane</keyword>
<dbReference type="InterPro" id="IPR035986">
    <property type="entry name" value="PKD_dom_sf"/>
</dbReference>
<keyword evidence="5" id="KW-0472">Membrane</keyword>
<dbReference type="SUPFAM" id="SSF49299">
    <property type="entry name" value="PKD domain"/>
    <property type="match status" value="2"/>
</dbReference>
<evidence type="ECO:0000259" key="7">
    <source>
        <dbReference type="Pfam" id="PF16820"/>
    </source>
</evidence>
<evidence type="ECO:0000313" key="8">
    <source>
        <dbReference type="EMBL" id="MBC5617735.1"/>
    </source>
</evidence>
<feature type="domain" description="Bacteroidetes PKD-like" evidence="7">
    <location>
        <begin position="117"/>
        <end position="184"/>
    </location>
</feature>
<feature type="domain" description="Bacteroidetes PKD-like" evidence="7">
    <location>
        <begin position="33"/>
        <end position="99"/>
    </location>
</feature>
<dbReference type="InterPro" id="IPR041696">
    <property type="entry name" value="PKD_3"/>
</dbReference>
<reference evidence="8 9" key="1">
    <citation type="submission" date="2020-08" db="EMBL/GenBank/DDBJ databases">
        <title>Genome public.</title>
        <authorList>
            <person name="Liu C."/>
            <person name="Sun Q."/>
        </authorList>
    </citation>
    <scope>NUCLEOTIDE SEQUENCE [LARGE SCALE GENOMIC DNA]</scope>
    <source>
        <strain evidence="8 9">New-7</strain>
    </source>
</reference>
<accession>A0ABR7CPY7</accession>
<dbReference type="InterPro" id="IPR013783">
    <property type="entry name" value="Ig-like_fold"/>
</dbReference>
<dbReference type="CDD" id="cd00146">
    <property type="entry name" value="PKD"/>
    <property type="match status" value="1"/>
</dbReference>
<keyword evidence="9" id="KW-1185">Reference proteome</keyword>
<gene>
    <name evidence="8" type="ORF">H8S08_12040</name>
</gene>
<organism evidence="8 9">
    <name type="scientific">Alistipes hominis</name>
    <dbReference type="NCBI Taxonomy" id="2763015"/>
    <lineage>
        <taxon>Bacteria</taxon>
        <taxon>Pseudomonadati</taxon>
        <taxon>Bacteroidota</taxon>
        <taxon>Bacteroidia</taxon>
        <taxon>Bacteroidales</taxon>
        <taxon>Rikenellaceae</taxon>
        <taxon>Alistipes</taxon>
    </lineage>
</organism>
<dbReference type="Gene3D" id="2.60.40.10">
    <property type="entry name" value="Immunoglobulins"/>
    <property type="match status" value="2"/>
</dbReference>
<dbReference type="EMBL" id="JACOOK010000008">
    <property type="protein sequence ID" value="MBC5617735.1"/>
    <property type="molecule type" value="Genomic_DNA"/>
</dbReference>
<comment type="caution">
    <text evidence="8">The sequence shown here is derived from an EMBL/GenBank/DDBJ whole genome shotgun (WGS) entry which is preliminary data.</text>
</comment>
<dbReference type="PROSITE" id="PS51257">
    <property type="entry name" value="PROKAR_LIPOPROTEIN"/>
    <property type="match status" value="1"/>
</dbReference>
<dbReference type="RefSeq" id="WP_118657254.1">
    <property type="nucleotide sequence ID" value="NZ_JACOOK010000008.1"/>
</dbReference>
<feature type="signal peptide" evidence="6">
    <location>
        <begin position="1"/>
        <end position="20"/>
    </location>
</feature>
<keyword evidence="6" id="KW-0732">Signal</keyword>
<dbReference type="PANTHER" id="PTHR46730">
    <property type="entry name" value="POLYCYSTIN-1"/>
    <property type="match status" value="1"/>
</dbReference>